<evidence type="ECO:0008006" key="4">
    <source>
        <dbReference type="Google" id="ProtNLM"/>
    </source>
</evidence>
<dbReference type="InterPro" id="IPR042186">
    <property type="entry name" value="FimD_plug_dom"/>
</dbReference>
<organism evidence="2 3">
    <name type="scientific">Acinetobacter gandensis</name>
    <dbReference type="NCBI Taxonomy" id="1443941"/>
    <lineage>
        <taxon>Bacteria</taxon>
        <taxon>Pseudomonadati</taxon>
        <taxon>Pseudomonadota</taxon>
        <taxon>Gammaproteobacteria</taxon>
        <taxon>Moraxellales</taxon>
        <taxon>Moraxellaceae</taxon>
        <taxon>Acinetobacter</taxon>
    </lineage>
</organism>
<evidence type="ECO:0000313" key="3">
    <source>
        <dbReference type="Proteomes" id="UP000185753"/>
    </source>
</evidence>
<feature type="chain" id="PRO_5008360639" description="Fimbrial protein" evidence="1">
    <location>
        <begin position="20"/>
        <end position="769"/>
    </location>
</feature>
<protein>
    <recommendedName>
        <fullName evidence="4">Fimbrial protein</fullName>
    </recommendedName>
</protein>
<evidence type="ECO:0000256" key="1">
    <source>
        <dbReference type="SAM" id="SignalP"/>
    </source>
</evidence>
<dbReference type="OrthoDB" id="8587at2"/>
<sequence length="769" mass="86297">MKKITLLLYCILCASSAHAEAVDMPDDLFPTSIWINGVDRRSEVLLFVENKIFYVECSDLEKLQIKMEGIKRHPIKNAFCLVSDQDMQAEFDTGLQALKLNLPSKYFYGVEADGLITQPMKANFGAFLNYEMHYDKTSENRNFGTLPELGIFKDNWILRNNAVYRNNKGHDYEEENFVRLNSSFELDFAKSATKLIIGDTTSAYSALIHGVRFGGLSFGTDYTSRPDFVYWNIPSLKGSAVLPSTVDLYIDGVNIYQKKISPGDYNLQTGANIESAGTAQMVVQDVLGNTTVRSFPVLISSKLLKEGLNDYNVSLGKLRYRYDEVNSDYREFFSSAYLRRGVTSRTTLGASGTYSDEIKNAGLLWTQAVNRWFVLDSIFLGSKTDEHDGYSAGLSVSRNFGKFNFGLSSRYATKNYRALGYEDEHIFPKFENMAYVSFPNFPFFQNLNINYIEQTQYETDDPLLRNDDRKMLTVGVSKEVTSNLMYTANYFQEFGDSKDSGAFLSVSYNFGGGKRVQADVGTNKSGGIRYIQNSFGEYGANYSIGADYRNDEVAFNTYGGLSTDVGDLIMSYIKSDSDYSFQTGYRGALVWLGGQYAFTSFVDNAFALVKVGEREDIDVMRSMSPVAKTNKNGYAFVHDIVPYINYDISFDENQLPIESKVPNAAHRLVALRQRGYTINFPIFDTQQVLVKILDEQGNTFIAGSEVSIDTPEADIYPIGTDGTVMLYGLVDGTYKLTVRTSGGRSCQTTLVVPKKVENQTPELKTLLCK</sequence>
<feature type="signal peptide" evidence="1">
    <location>
        <begin position="1"/>
        <end position="19"/>
    </location>
</feature>
<dbReference type="Pfam" id="PF00577">
    <property type="entry name" value="Usher"/>
    <property type="match status" value="1"/>
</dbReference>
<dbReference type="PANTHER" id="PTHR30451">
    <property type="entry name" value="OUTER MEMBRANE USHER PROTEIN"/>
    <property type="match status" value="1"/>
</dbReference>
<dbReference type="RefSeq" id="WP_067763539.1">
    <property type="nucleotide sequence ID" value="NZ_LZDS01000023.1"/>
</dbReference>
<dbReference type="PANTHER" id="PTHR30451:SF5">
    <property type="entry name" value="SLR0019 PROTEIN"/>
    <property type="match status" value="1"/>
</dbReference>
<dbReference type="Proteomes" id="UP000185753">
    <property type="component" value="Unassembled WGS sequence"/>
</dbReference>
<dbReference type="GO" id="GO:0009297">
    <property type="term" value="P:pilus assembly"/>
    <property type="evidence" value="ECO:0007669"/>
    <property type="project" value="InterPro"/>
</dbReference>
<dbReference type="STRING" id="1443941.A9J31_03315"/>
<dbReference type="EMBL" id="LZDS01000023">
    <property type="protein sequence ID" value="OBX28665.1"/>
    <property type="molecule type" value="Genomic_DNA"/>
</dbReference>
<name>A0A1A7R8S8_9GAMM</name>
<keyword evidence="3" id="KW-1185">Reference proteome</keyword>
<dbReference type="GO" id="GO:0009279">
    <property type="term" value="C:cell outer membrane"/>
    <property type="evidence" value="ECO:0007669"/>
    <property type="project" value="TreeGrafter"/>
</dbReference>
<reference evidence="3" key="1">
    <citation type="submission" date="2016-06" db="EMBL/GenBank/DDBJ databases">
        <authorList>
            <person name="Radolfova-Krizova L."/>
            <person name="Nemec A."/>
        </authorList>
    </citation>
    <scope>NUCLEOTIDE SEQUENCE [LARGE SCALE GENOMIC DNA]</scope>
    <source>
        <strain evidence="3">ANC 4275</strain>
    </source>
</reference>
<accession>A0A1A7R8S8</accession>
<proteinExistence type="predicted"/>
<dbReference type="AlphaFoldDB" id="A0A1A7R8S8"/>
<gene>
    <name evidence="2" type="ORF">A9J31_03315</name>
</gene>
<dbReference type="Gene3D" id="2.60.40.2610">
    <property type="entry name" value="Outer membrane usher protein FimD, plug domain"/>
    <property type="match status" value="1"/>
</dbReference>
<keyword evidence="1" id="KW-0732">Signal</keyword>
<dbReference type="InterPro" id="IPR000015">
    <property type="entry name" value="Fimb_usher"/>
</dbReference>
<comment type="caution">
    <text evidence="2">The sequence shown here is derived from an EMBL/GenBank/DDBJ whole genome shotgun (WGS) entry which is preliminary data.</text>
</comment>
<evidence type="ECO:0000313" key="2">
    <source>
        <dbReference type="EMBL" id="OBX28665.1"/>
    </source>
</evidence>
<dbReference type="GO" id="GO:0015473">
    <property type="term" value="F:fimbrial usher porin activity"/>
    <property type="evidence" value="ECO:0007669"/>
    <property type="project" value="InterPro"/>
</dbReference>
<dbReference type="Gene3D" id="2.60.40.3110">
    <property type="match status" value="1"/>
</dbReference>